<evidence type="ECO:0000256" key="26">
    <source>
        <dbReference type="ARBA" id="ARBA00051856"/>
    </source>
</evidence>
<evidence type="ECO:0000256" key="5">
    <source>
        <dbReference type="ARBA" id="ARBA00011245"/>
    </source>
</evidence>
<reference evidence="32" key="1">
    <citation type="submission" date="2023-09" db="UniProtKB">
        <authorList>
            <consortium name="Ensembl"/>
        </authorList>
    </citation>
    <scope>IDENTIFICATION</scope>
</reference>
<dbReference type="InterPro" id="IPR015797">
    <property type="entry name" value="NUDIX_hydrolase-like_dom_sf"/>
</dbReference>
<gene>
    <name evidence="34" type="primary">nudt7</name>
</gene>
<evidence type="ECO:0000256" key="12">
    <source>
        <dbReference type="ARBA" id="ARBA00044908"/>
    </source>
</evidence>
<comment type="catalytic activity">
    <reaction evidence="15">
        <text>malonyl-CoA + H2O = malonyl-4'-phosphopantetheine + adenosine 3',5'-bisphosphate + 2 H(+)</text>
        <dbReference type="Rhea" id="RHEA:67468"/>
        <dbReference type="ChEBI" id="CHEBI:15377"/>
        <dbReference type="ChEBI" id="CHEBI:15378"/>
        <dbReference type="ChEBI" id="CHEBI:57384"/>
        <dbReference type="ChEBI" id="CHEBI:58343"/>
        <dbReference type="ChEBI" id="CHEBI:172363"/>
    </reaction>
    <physiologicalReaction direction="left-to-right" evidence="15">
        <dbReference type="Rhea" id="RHEA:67469"/>
    </physiologicalReaction>
</comment>
<name>A0A3B4F439_9CICH</name>
<comment type="catalytic activity">
    <reaction evidence="17">
        <text>hexanoyl-CoA + H2O = hexanoyl-4'-phosphopantetheine + adenosine 3',5'-bisphosphate + 2 H(+)</text>
        <dbReference type="Rhea" id="RHEA:49980"/>
        <dbReference type="ChEBI" id="CHEBI:15377"/>
        <dbReference type="ChEBI" id="CHEBI:15378"/>
        <dbReference type="ChEBI" id="CHEBI:58343"/>
        <dbReference type="ChEBI" id="CHEBI:62620"/>
        <dbReference type="ChEBI" id="CHEBI:132012"/>
    </reaction>
    <physiologicalReaction direction="left-to-right" evidence="17">
        <dbReference type="Rhea" id="RHEA:49981"/>
    </physiologicalReaction>
</comment>
<evidence type="ECO:0000256" key="6">
    <source>
        <dbReference type="ARBA" id="ARBA00022723"/>
    </source>
</evidence>
<evidence type="ECO:0000256" key="19">
    <source>
        <dbReference type="ARBA" id="ARBA00047757"/>
    </source>
</evidence>
<evidence type="ECO:0000256" key="8">
    <source>
        <dbReference type="ARBA" id="ARBA00022842"/>
    </source>
</evidence>
<dbReference type="InterPro" id="IPR000059">
    <property type="entry name" value="NUDIX_hydrolase_NudL_CS"/>
</dbReference>
<dbReference type="EC" id="3.6.1.77" evidence="13"/>
<dbReference type="AlphaFoldDB" id="A0A3B4F439"/>
<evidence type="ECO:0000256" key="20">
    <source>
        <dbReference type="ARBA" id="ARBA00048624"/>
    </source>
</evidence>
<dbReference type="SUPFAM" id="SSF55811">
    <property type="entry name" value="Nudix"/>
    <property type="match status" value="1"/>
</dbReference>
<evidence type="ECO:0000256" key="24">
    <source>
        <dbReference type="ARBA" id="ARBA00050371"/>
    </source>
</evidence>
<evidence type="ECO:0000256" key="27">
    <source>
        <dbReference type="ARBA" id="ARBA00059426"/>
    </source>
</evidence>
<keyword evidence="8" id="KW-0460">Magnesium</keyword>
<keyword evidence="11" id="KW-0464">Manganese</keyword>
<dbReference type="Ensembl" id="ENSPNYT00000004497.1">
    <property type="protein sequence ID" value="ENSPNYP00000004389.1"/>
    <property type="gene ID" value="ENSPNYG00000003406.1"/>
</dbReference>
<feature type="transmembrane region" description="Helical" evidence="30">
    <location>
        <begin position="37"/>
        <end position="61"/>
    </location>
</feature>
<keyword evidence="6" id="KW-0479">Metal-binding</keyword>
<dbReference type="FunFam" id="3.90.79.10:FF:000049">
    <property type="entry name" value="Peroxisomal coenzyme A diphosphatase NUDT7"/>
    <property type="match status" value="1"/>
</dbReference>
<dbReference type="PROSITE" id="PS51462">
    <property type="entry name" value="NUDIX"/>
    <property type="match status" value="1"/>
</dbReference>
<comment type="catalytic activity">
    <reaction evidence="18">
        <text>propanoyl-CoA + H2O = propanoyl-4'-phosphopantetheine + adenosine 3',5'-bisphosphate + 2 H(+)</text>
        <dbReference type="Rhea" id="RHEA:67464"/>
        <dbReference type="ChEBI" id="CHEBI:15377"/>
        <dbReference type="ChEBI" id="CHEBI:15378"/>
        <dbReference type="ChEBI" id="CHEBI:57392"/>
        <dbReference type="ChEBI" id="CHEBI:58343"/>
        <dbReference type="ChEBI" id="CHEBI:172362"/>
    </reaction>
    <physiologicalReaction direction="left-to-right" evidence="18">
        <dbReference type="Rhea" id="RHEA:67465"/>
    </physiologicalReaction>
</comment>
<evidence type="ECO:0000256" key="13">
    <source>
        <dbReference type="ARBA" id="ARBA00044967"/>
    </source>
</evidence>
<evidence type="ECO:0000256" key="23">
    <source>
        <dbReference type="ARBA" id="ARBA00049284"/>
    </source>
</evidence>
<comment type="catalytic activity">
    <reaction evidence="23">
        <text>butanoyl-CoA + H2O = S-butanoyl-4'-phosphopantetheine + adenosine 3',5'-bisphosphate + 2 H(+)</text>
        <dbReference type="Rhea" id="RHEA:49976"/>
        <dbReference type="ChEBI" id="CHEBI:15377"/>
        <dbReference type="ChEBI" id="CHEBI:15378"/>
        <dbReference type="ChEBI" id="CHEBI:57371"/>
        <dbReference type="ChEBI" id="CHEBI:58343"/>
        <dbReference type="ChEBI" id="CHEBI:132011"/>
    </reaction>
    <physiologicalReaction direction="left-to-right" evidence="23">
        <dbReference type="Rhea" id="RHEA:49977"/>
    </physiologicalReaction>
</comment>
<comment type="catalytic activity">
    <reaction evidence="26">
        <text>acetyl-CoA + H2O = S-acetyl-4'-phosphopantetheine + adenosine 3',5'-bisphosphate + 2 H(+)</text>
        <dbReference type="Rhea" id="RHEA:64992"/>
        <dbReference type="ChEBI" id="CHEBI:15377"/>
        <dbReference type="ChEBI" id="CHEBI:15378"/>
        <dbReference type="ChEBI" id="CHEBI:57288"/>
        <dbReference type="ChEBI" id="CHEBI:58343"/>
        <dbReference type="ChEBI" id="CHEBI:156266"/>
    </reaction>
    <physiologicalReaction direction="left-to-right" evidence="26">
        <dbReference type="Rhea" id="RHEA:64993"/>
    </physiologicalReaction>
</comment>
<comment type="catalytic activity">
    <reaction evidence="24">
        <text>decanoyl-CoA + H2O = decanoyl-4'-phosphopantetheine + adenosine 3',5'-bisphosphate + 2 H(+)</text>
        <dbReference type="Rhea" id="RHEA:50020"/>
        <dbReference type="ChEBI" id="CHEBI:15377"/>
        <dbReference type="ChEBI" id="CHEBI:15378"/>
        <dbReference type="ChEBI" id="CHEBI:58343"/>
        <dbReference type="ChEBI" id="CHEBI:61430"/>
        <dbReference type="ChEBI" id="CHEBI:132014"/>
    </reaction>
    <physiologicalReaction direction="left-to-right" evidence="24">
        <dbReference type="Rhea" id="RHEA:50021"/>
    </physiologicalReaction>
</comment>
<dbReference type="GO" id="GO:0009132">
    <property type="term" value="P:nucleoside diphosphate metabolic process"/>
    <property type="evidence" value="ECO:0007669"/>
    <property type="project" value="InterPro"/>
</dbReference>
<dbReference type="GO" id="GO:0005782">
    <property type="term" value="C:peroxisomal matrix"/>
    <property type="evidence" value="ECO:0007669"/>
    <property type="project" value="UniProtKB-ARBA"/>
</dbReference>
<evidence type="ECO:0000256" key="14">
    <source>
        <dbReference type="ARBA" id="ARBA00047289"/>
    </source>
</evidence>
<evidence type="ECO:0000256" key="11">
    <source>
        <dbReference type="ARBA" id="ARBA00023211"/>
    </source>
</evidence>
<evidence type="ECO:0000313" key="33">
    <source>
        <dbReference type="Proteomes" id="UP000695023"/>
    </source>
</evidence>
<dbReference type="Gene3D" id="3.90.79.10">
    <property type="entry name" value="Nucleoside Triphosphate Pyrophosphohydrolase"/>
    <property type="match status" value="1"/>
</dbReference>
<evidence type="ECO:0000256" key="1">
    <source>
        <dbReference type="ARBA" id="ARBA00001936"/>
    </source>
</evidence>
<proteinExistence type="inferred from homology"/>
<dbReference type="PANTHER" id="PTHR12992:SF24">
    <property type="entry name" value="PEROXISOMAL COENZYME A DIPHOSPHATASE NUDT7"/>
    <property type="match status" value="1"/>
</dbReference>
<dbReference type="PANTHER" id="PTHR12992">
    <property type="entry name" value="NUDIX HYDROLASE"/>
    <property type="match status" value="1"/>
</dbReference>
<dbReference type="RefSeq" id="XP_005746019.1">
    <property type="nucleotide sequence ID" value="XM_005745962.2"/>
</dbReference>
<evidence type="ECO:0000256" key="9">
    <source>
        <dbReference type="ARBA" id="ARBA00022884"/>
    </source>
</evidence>
<evidence type="ECO:0000256" key="3">
    <source>
        <dbReference type="ARBA" id="ARBA00004275"/>
    </source>
</evidence>
<evidence type="ECO:0000256" key="28">
    <source>
        <dbReference type="ARBA" id="ARBA00072984"/>
    </source>
</evidence>
<keyword evidence="7" id="KW-0378">Hydrolase</keyword>
<dbReference type="InterPro" id="IPR045121">
    <property type="entry name" value="CoAse"/>
</dbReference>
<keyword evidence="33" id="KW-1185">Reference proteome</keyword>
<evidence type="ECO:0000259" key="31">
    <source>
        <dbReference type="PROSITE" id="PS51462"/>
    </source>
</evidence>
<keyword evidence="30" id="KW-1133">Transmembrane helix</keyword>
<evidence type="ECO:0000256" key="22">
    <source>
        <dbReference type="ARBA" id="ARBA00048961"/>
    </source>
</evidence>
<keyword evidence="30" id="KW-0812">Transmembrane</keyword>
<evidence type="ECO:0000256" key="30">
    <source>
        <dbReference type="SAM" id="Phobius"/>
    </source>
</evidence>
<dbReference type="CDD" id="cd03426">
    <property type="entry name" value="NUDIX_CoAse_Nudt7"/>
    <property type="match status" value="1"/>
</dbReference>
<comment type="catalytic activity">
    <reaction evidence="16">
        <text>tetradecanoyl-CoA + H2O = tetradecanoyl-4'-phosphopantetheine + adenosine 3',5'-bisphosphate + 2 H(+)</text>
        <dbReference type="Rhea" id="RHEA:50028"/>
        <dbReference type="ChEBI" id="CHEBI:15377"/>
        <dbReference type="ChEBI" id="CHEBI:15378"/>
        <dbReference type="ChEBI" id="CHEBI:57385"/>
        <dbReference type="ChEBI" id="CHEBI:58343"/>
        <dbReference type="ChEBI" id="CHEBI:132017"/>
    </reaction>
    <physiologicalReaction direction="left-to-right" evidence="16">
        <dbReference type="Rhea" id="RHEA:50029"/>
    </physiologicalReaction>
</comment>
<reference evidence="34" key="2">
    <citation type="submission" date="2025-04" db="UniProtKB">
        <authorList>
            <consortium name="RefSeq"/>
        </authorList>
    </citation>
    <scope>IDENTIFICATION</scope>
</reference>
<organism evidence="32">
    <name type="scientific">Pundamilia nyererei</name>
    <dbReference type="NCBI Taxonomy" id="303518"/>
    <lineage>
        <taxon>Eukaryota</taxon>
        <taxon>Metazoa</taxon>
        <taxon>Chordata</taxon>
        <taxon>Craniata</taxon>
        <taxon>Vertebrata</taxon>
        <taxon>Euteleostomi</taxon>
        <taxon>Actinopterygii</taxon>
        <taxon>Neopterygii</taxon>
        <taxon>Teleostei</taxon>
        <taxon>Neoteleostei</taxon>
        <taxon>Acanthomorphata</taxon>
        <taxon>Ovalentaria</taxon>
        <taxon>Cichlomorphae</taxon>
        <taxon>Cichliformes</taxon>
        <taxon>Cichlidae</taxon>
        <taxon>African cichlids</taxon>
        <taxon>Pseudocrenilabrinae</taxon>
        <taxon>Haplochromini</taxon>
        <taxon>Pundamilia</taxon>
    </lineage>
</organism>
<dbReference type="Proteomes" id="UP000695023">
    <property type="component" value="Unplaced"/>
</dbReference>
<comment type="catalytic activity">
    <reaction evidence="12">
        <text>CoA + H2O = (R)-4'-phosphopantetheine + adenosine 3',5'-bisphosphate + 2 H(+)</text>
        <dbReference type="Rhea" id="RHEA:64988"/>
        <dbReference type="ChEBI" id="CHEBI:15377"/>
        <dbReference type="ChEBI" id="CHEBI:15378"/>
        <dbReference type="ChEBI" id="CHEBI:57287"/>
        <dbReference type="ChEBI" id="CHEBI:58343"/>
        <dbReference type="ChEBI" id="CHEBI:61723"/>
        <dbReference type="EC" id="3.6.1.77"/>
    </reaction>
    <physiologicalReaction direction="left-to-right" evidence="12">
        <dbReference type="Rhea" id="RHEA:64989"/>
    </physiologicalReaction>
</comment>
<comment type="similarity">
    <text evidence="4">Belongs to the Nudix hydrolase family. PCD1 subfamily.</text>
</comment>
<comment type="function">
    <text evidence="27">Fatty acyl-coenzyme A (CoA) diphosphatase that hydrolyzes fatty acyl-CoA to yield acyl-4'-phosphopantetheine and adenosine 3',5'-bisphosphate. Cleaves CoA, CoA esters and oxidized CoA with similar efficiencies. Preferentially hydrolyzes medium-chain acyl-CoAs and bile acid-CoAs. Has no activity toward NDP-sugars, CDP-alcohols, (deoxy)nucleoside 5'-triphosphates, nucleoside 5'-di or monophosphates, diadenosine polyphosphates, NAD, NADH, NADP, NADPH or thymidine-5'-monophospho-p-nitrophenyl ester. May be required to eliminate oxidized CoA from peroxisomes, or regulate CoA and acyl-CoA levels in this organelle in response to metabolic demand. Does not play a role in U8 snoRNA decapping activity. Binds U8 snoRNA. Exhibits decapping activity towards dpCoA-capped RNAs in vitro.</text>
</comment>
<evidence type="ECO:0000256" key="7">
    <source>
        <dbReference type="ARBA" id="ARBA00022801"/>
    </source>
</evidence>
<evidence type="ECO:0000256" key="25">
    <source>
        <dbReference type="ARBA" id="ARBA00051749"/>
    </source>
</evidence>
<comment type="cofactor">
    <cofactor evidence="1">
        <name>Mn(2+)</name>
        <dbReference type="ChEBI" id="CHEBI:29035"/>
    </cofactor>
</comment>
<feature type="domain" description="Nudix hydrolase" evidence="31">
    <location>
        <begin position="104"/>
        <end position="238"/>
    </location>
</feature>
<comment type="catalytic activity">
    <reaction evidence="20">
        <text>succinyl-CoA + H2O = succinyl-4'-phosphopantetheine + adenosine 3',5'-bisphosphate + 2 H(+)</text>
        <dbReference type="Rhea" id="RHEA:67472"/>
        <dbReference type="ChEBI" id="CHEBI:15377"/>
        <dbReference type="ChEBI" id="CHEBI:15378"/>
        <dbReference type="ChEBI" id="CHEBI:57292"/>
        <dbReference type="ChEBI" id="CHEBI:58343"/>
        <dbReference type="ChEBI" id="CHEBI:172364"/>
    </reaction>
    <physiologicalReaction direction="left-to-right" evidence="20">
        <dbReference type="Rhea" id="RHEA:67473"/>
    </physiologicalReaction>
</comment>
<dbReference type="InterPro" id="IPR000086">
    <property type="entry name" value="NUDIX_hydrolase_dom"/>
</dbReference>
<evidence type="ECO:0000313" key="32">
    <source>
        <dbReference type="Ensembl" id="ENSPNYP00000004389.1"/>
    </source>
</evidence>
<sequence>MVLGKFAIIYTLAFLQRRCFLNYHGLIRLSSAANVSFTVSITVLFLAVNVCFPRFCVYLIISRTRLFKTWTLTRSLTIMHVKEEIIGILKQFDIGYKFSYLPLLPRASVLIPLFVRSGRLYTLLTLRSKELRTSAGEVCFPGGKRDPSDHDDVDTALREAEEEIGLSPDDVQVVCTLFPIINKTGLLVTPVVGFIEESFCPSPNPAEVSAVFTVPLDFFTSKEDHHSTYGVVGMSGLLHSFYFVDTDSGSQYHIWGLTALLAILVAVLALKKKPEFEVGFDSEDPLAFFQQILHRRISKL</sequence>
<dbReference type="GeneTree" id="ENSGT00940000159631"/>
<protein>
    <recommendedName>
        <fullName evidence="28">Peroxisomal coenzyme A diphosphatase NUDT7</fullName>
        <ecNumber evidence="13">3.6.1.77</ecNumber>
    </recommendedName>
    <alternativeName>
        <fullName evidence="29">Nucleoside diphosphate-linked moiety X motif 7</fullName>
    </alternativeName>
</protein>
<dbReference type="GeneID" id="102192641"/>
<evidence type="ECO:0000256" key="16">
    <source>
        <dbReference type="ARBA" id="ARBA00047403"/>
    </source>
</evidence>
<evidence type="ECO:0000256" key="15">
    <source>
        <dbReference type="ARBA" id="ARBA00047369"/>
    </source>
</evidence>
<dbReference type="GO" id="GO:0030145">
    <property type="term" value="F:manganese ion binding"/>
    <property type="evidence" value="ECO:0007669"/>
    <property type="project" value="InterPro"/>
</dbReference>
<keyword evidence="9" id="KW-0694">RNA-binding</keyword>
<comment type="catalytic activity">
    <reaction evidence="14">
        <text>octanoyl-CoA + H2O = S-octanoyl-4'-phosphopantetheine + adenosine 3',5'-bisphosphate + 2 H(+)</text>
        <dbReference type="Rhea" id="RHEA:50016"/>
        <dbReference type="ChEBI" id="CHEBI:15377"/>
        <dbReference type="ChEBI" id="CHEBI:15378"/>
        <dbReference type="ChEBI" id="CHEBI:57386"/>
        <dbReference type="ChEBI" id="CHEBI:58343"/>
        <dbReference type="ChEBI" id="CHEBI:132013"/>
    </reaction>
    <physiologicalReaction direction="left-to-right" evidence="14">
        <dbReference type="Rhea" id="RHEA:50017"/>
    </physiologicalReaction>
</comment>
<comment type="subcellular location">
    <subcellularLocation>
        <location evidence="3">Peroxisome</location>
    </subcellularLocation>
</comment>
<comment type="subunit">
    <text evidence="5">Monomer.</text>
</comment>
<evidence type="ECO:0000256" key="4">
    <source>
        <dbReference type="ARBA" id="ARBA00006506"/>
    </source>
</evidence>
<accession>A0A3B4F439</accession>
<dbReference type="PROSITE" id="PS01293">
    <property type="entry name" value="NUDIX_COA"/>
    <property type="match status" value="1"/>
</dbReference>
<dbReference type="GO" id="GO:0003723">
    <property type="term" value="F:RNA binding"/>
    <property type="evidence" value="ECO:0007669"/>
    <property type="project" value="UniProtKB-KW"/>
</dbReference>
<dbReference type="GO" id="GO:0015938">
    <property type="term" value="P:coenzyme A catabolic process"/>
    <property type="evidence" value="ECO:0007669"/>
    <property type="project" value="TreeGrafter"/>
</dbReference>
<comment type="catalytic activity">
    <reaction evidence="25">
        <text>3alpha,7alpha,12alpha-trihydroxy-5beta-cholestan-26-oyl-CoA + H2O = 3alpha,7alpha,12alpha-trihydroxy-5beta-cholestan-26-oyl-4'-phosphopantetheine + adenosine 3',5'-bisphosphate + 2 H(+)</text>
        <dbReference type="Rhea" id="RHEA:50040"/>
        <dbReference type="ChEBI" id="CHEBI:15377"/>
        <dbReference type="ChEBI" id="CHEBI:15378"/>
        <dbReference type="ChEBI" id="CHEBI:58343"/>
        <dbReference type="ChEBI" id="CHEBI:63001"/>
        <dbReference type="ChEBI" id="CHEBI:132021"/>
    </reaction>
    <physiologicalReaction direction="left-to-right" evidence="25">
        <dbReference type="Rhea" id="RHEA:50041"/>
    </physiologicalReaction>
</comment>
<comment type="catalytic activity">
    <reaction evidence="22">
        <text>choloyl-CoA + H2O = S-choloyl-4'-phosphopantetheine + adenosine 3',5'-bisphosphate + 2 H(+)</text>
        <dbReference type="Rhea" id="RHEA:50036"/>
        <dbReference type="ChEBI" id="CHEBI:15377"/>
        <dbReference type="ChEBI" id="CHEBI:15378"/>
        <dbReference type="ChEBI" id="CHEBI:57373"/>
        <dbReference type="ChEBI" id="CHEBI:58343"/>
        <dbReference type="ChEBI" id="CHEBI:132020"/>
    </reaction>
    <physiologicalReaction direction="left-to-right" evidence="22">
        <dbReference type="Rhea" id="RHEA:50037"/>
    </physiologicalReaction>
</comment>
<dbReference type="STRING" id="303518.ENSPNYP00000004389"/>
<comment type="catalytic activity">
    <reaction evidence="21">
        <text>a 5'-end CoA-ribonucleoside in mRNA + H2O = a 5'-end phospho-adenosine-phospho-ribonucleoside in mRNA + (R)-4'-phosphopantetheine + 2 H(+)</text>
        <dbReference type="Rhea" id="RHEA:67592"/>
        <dbReference type="Rhea" id="RHEA-COMP:15719"/>
        <dbReference type="Rhea" id="RHEA-COMP:17276"/>
        <dbReference type="ChEBI" id="CHEBI:15377"/>
        <dbReference type="ChEBI" id="CHEBI:15378"/>
        <dbReference type="ChEBI" id="CHEBI:61723"/>
        <dbReference type="ChEBI" id="CHEBI:144051"/>
        <dbReference type="ChEBI" id="CHEBI:172371"/>
    </reaction>
    <physiologicalReaction direction="left-to-right" evidence="21">
        <dbReference type="Rhea" id="RHEA:67593"/>
    </physiologicalReaction>
</comment>
<dbReference type="GO" id="GO:0000287">
    <property type="term" value="F:magnesium ion binding"/>
    <property type="evidence" value="ECO:0007669"/>
    <property type="project" value="InterPro"/>
</dbReference>
<keyword evidence="10" id="KW-0576">Peroxisome</keyword>
<dbReference type="CTD" id="283927"/>
<evidence type="ECO:0000313" key="34">
    <source>
        <dbReference type="RefSeq" id="XP_005746019.1"/>
    </source>
</evidence>
<comment type="catalytic activity">
    <reaction evidence="19">
        <text>dodecanoyl-CoA + H2O = S-dodecanoyl-4'-phosphopantetheine + adenosine 3',5'-bisphosphate + 2 H(+)</text>
        <dbReference type="Rhea" id="RHEA:50024"/>
        <dbReference type="ChEBI" id="CHEBI:15377"/>
        <dbReference type="ChEBI" id="CHEBI:15378"/>
        <dbReference type="ChEBI" id="CHEBI:57375"/>
        <dbReference type="ChEBI" id="CHEBI:58343"/>
        <dbReference type="ChEBI" id="CHEBI:132015"/>
    </reaction>
    <physiologicalReaction direction="left-to-right" evidence="19">
        <dbReference type="Rhea" id="RHEA:50025"/>
    </physiologicalReaction>
</comment>
<dbReference type="GO" id="GO:0010945">
    <property type="term" value="F:coenzyme A diphosphatase activity"/>
    <property type="evidence" value="ECO:0007669"/>
    <property type="project" value="UniProtKB-EC"/>
</dbReference>
<comment type="cofactor">
    <cofactor evidence="2">
        <name>Mg(2+)</name>
        <dbReference type="ChEBI" id="CHEBI:18420"/>
    </cofactor>
</comment>
<evidence type="ECO:0000256" key="10">
    <source>
        <dbReference type="ARBA" id="ARBA00023140"/>
    </source>
</evidence>
<evidence type="ECO:0000256" key="17">
    <source>
        <dbReference type="ARBA" id="ARBA00047466"/>
    </source>
</evidence>
<dbReference type="Pfam" id="PF00293">
    <property type="entry name" value="NUDIX"/>
    <property type="match status" value="1"/>
</dbReference>
<evidence type="ECO:0000256" key="21">
    <source>
        <dbReference type="ARBA" id="ARBA00048667"/>
    </source>
</evidence>
<evidence type="ECO:0000256" key="18">
    <source>
        <dbReference type="ARBA" id="ARBA00047666"/>
    </source>
</evidence>
<keyword evidence="30" id="KW-0472">Membrane</keyword>
<evidence type="ECO:0000256" key="2">
    <source>
        <dbReference type="ARBA" id="ARBA00001946"/>
    </source>
</evidence>
<dbReference type="OrthoDB" id="206213at2759"/>
<feature type="transmembrane region" description="Helical" evidence="30">
    <location>
        <begin position="250"/>
        <end position="270"/>
    </location>
</feature>
<evidence type="ECO:0000256" key="29">
    <source>
        <dbReference type="ARBA" id="ARBA00079598"/>
    </source>
</evidence>